<dbReference type="InterPro" id="IPR047191">
    <property type="entry name" value="STING_C_chordates"/>
</dbReference>
<evidence type="ECO:0000256" key="12">
    <source>
        <dbReference type="ARBA" id="ARBA00023136"/>
    </source>
</evidence>
<dbReference type="CDD" id="cd22658">
    <property type="entry name" value="STING_C_metazoan-like"/>
    <property type="match status" value="1"/>
</dbReference>
<dbReference type="Gene3D" id="3.40.50.12100">
    <property type="entry name" value="Stimulator of interferon genes protein"/>
    <property type="match status" value="1"/>
</dbReference>
<dbReference type="GO" id="GO:0000421">
    <property type="term" value="C:autophagosome membrane"/>
    <property type="evidence" value="ECO:0007669"/>
    <property type="project" value="UniProtKB-SubCell"/>
</dbReference>
<dbReference type="GO" id="GO:0051607">
    <property type="term" value="P:defense response to virus"/>
    <property type="evidence" value="ECO:0007669"/>
    <property type="project" value="TreeGrafter"/>
</dbReference>
<evidence type="ECO:0000256" key="8">
    <source>
        <dbReference type="ARBA" id="ARBA00022692"/>
    </source>
</evidence>
<dbReference type="GO" id="GO:0061507">
    <property type="term" value="F:2',3'-cyclic GMP-AMP binding"/>
    <property type="evidence" value="ECO:0007669"/>
    <property type="project" value="TreeGrafter"/>
</dbReference>
<keyword evidence="11" id="KW-1133">Transmembrane helix</keyword>
<evidence type="ECO:0000256" key="5">
    <source>
        <dbReference type="ARBA" id="ARBA00004653"/>
    </source>
</evidence>
<evidence type="ECO:0000256" key="3">
    <source>
        <dbReference type="ARBA" id="ARBA00004542"/>
    </source>
</evidence>
<dbReference type="GO" id="GO:0000139">
    <property type="term" value="C:Golgi membrane"/>
    <property type="evidence" value="ECO:0007669"/>
    <property type="project" value="UniProtKB-SubCell"/>
</dbReference>
<dbReference type="GO" id="GO:0016239">
    <property type="term" value="P:positive regulation of macroautophagy"/>
    <property type="evidence" value="ECO:0007669"/>
    <property type="project" value="TreeGrafter"/>
</dbReference>
<keyword evidence="10" id="KW-0256">Endoplasmic reticulum</keyword>
<organism evidence="14 15">
    <name type="scientific">Labeo rohita</name>
    <name type="common">Indian major carp</name>
    <name type="synonym">Cyprinus rohita</name>
    <dbReference type="NCBI Taxonomy" id="84645"/>
    <lineage>
        <taxon>Eukaryota</taxon>
        <taxon>Metazoa</taxon>
        <taxon>Chordata</taxon>
        <taxon>Craniata</taxon>
        <taxon>Vertebrata</taxon>
        <taxon>Euteleostomi</taxon>
        <taxon>Actinopterygii</taxon>
        <taxon>Neopterygii</taxon>
        <taxon>Teleostei</taxon>
        <taxon>Ostariophysi</taxon>
        <taxon>Cypriniformes</taxon>
        <taxon>Cyprinidae</taxon>
        <taxon>Labeoninae</taxon>
        <taxon>Labeonini</taxon>
        <taxon>Labeo</taxon>
    </lineage>
</organism>
<dbReference type="GO" id="GO:0035438">
    <property type="term" value="F:cyclic-di-GMP binding"/>
    <property type="evidence" value="ECO:0007669"/>
    <property type="project" value="TreeGrafter"/>
</dbReference>
<comment type="caution">
    <text evidence="14">The sequence shown here is derived from an EMBL/GenBank/DDBJ whole genome shotgun (WGS) entry which is preliminary data.</text>
</comment>
<evidence type="ECO:0000313" key="15">
    <source>
        <dbReference type="Proteomes" id="UP000290572"/>
    </source>
</evidence>
<keyword evidence="9" id="KW-0547">Nucleotide-binding</keyword>
<dbReference type="GO" id="GO:0032481">
    <property type="term" value="P:positive regulation of type I interferon production"/>
    <property type="evidence" value="ECO:0007669"/>
    <property type="project" value="InterPro"/>
</dbReference>
<reference evidence="14 15" key="1">
    <citation type="submission" date="2018-03" db="EMBL/GenBank/DDBJ databases">
        <title>Draft genome sequence of Rohu Carp (Labeo rohita).</title>
        <authorList>
            <person name="Das P."/>
            <person name="Kushwaha B."/>
            <person name="Joshi C.G."/>
            <person name="Kumar D."/>
            <person name="Nagpure N.S."/>
            <person name="Sahoo L."/>
            <person name="Das S.P."/>
            <person name="Bit A."/>
            <person name="Patnaik S."/>
            <person name="Meher P.K."/>
            <person name="Jayasankar P."/>
            <person name="Koringa P.G."/>
            <person name="Patel N.V."/>
            <person name="Hinsu A.T."/>
            <person name="Kumar R."/>
            <person name="Pandey M."/>
            <person name="Agarwal S."/>
            <person name="Srivastava S."/>
            <person name="Singh M."/>
            <person name="Iquebal M.A."/>
            <person name="Jaiswal S."/>
            <person name="Angadi U.B."/>
            <person name="Kumar N."/>
            <person name="Raza M."/>
            <person name="Shah T.M."/>
            <person name="Rai A."/>
            <person name="Jena J.K."/>
        </authorList>
    </citation>
    <scope>NUCLEOTIDE SEQUENCE [LARGE SCALE GENOMIC DNA]</scope>
    <source>
        <strain evidence="14">DASCIFA01</strain>
        <tissue evidence="14">Testis</tissue>
    </source>
</reference>
<protein>
    <recommendedName>
        <fullName evidence="7">Stimulator of interferon genes protein</fullName>
    </recommendedName>
</protein>
<keyword evidence="15" id="KW-1185">Reference proteome</keyword>
<dbReference type="GO" id="GO:0005789">
    <property type="term" value="C:endoplasmic reticulum membrane"/>
    <property type="evidence" value="ECO:0007669"/>
    <property type="project" value="UniProtKB-SubCell"/>
</dbReference>
<dbReference type="PANTHER" id="PTHR34339:SF1">
    <property type="entry name" value="STIMULATOR OF INTERFERON GENES PROTEIN"/>
    <property type="match status" value="1"/>
</dbReference>
<dbReference type="Gene3D" id="1.20.5.5200">
    <property type="match status" value="1"/>
</dbReference>
<evidence type="ECO:0000256" key="10">
    <source>
        <dbReference type="ARBA" id="ARBA00022824"/>
    </source>
</evidence>
<evidence type="ECO:0000256" key="6">
    <source>
        <dbReference type="ARBA" id="ARBA00009027"/>
    </source>
</evidence>
<dbReference type="InterPro" id="IPR055434">
    <property type="entry name" value="STING_TM"/>
</dbReference>
<dbReference type="Pfam" id="PF15009">
    <property type="entry name" value="STING_LBD"/>
    <property type="match status" value="1"/>
</dbReference>
<evidence type="ECO:0000256" key="11">
    <source>
        <dbReference type="ARBA" id="ARBA00022989"/>
    </source>
</evidence>
<gene>
    <name evidence="14" type="ORF">ROHU_018898</name>
</gene>
<evidence type="ECO:0000256" key="4">
    <source>
        <dbReference type="ARBA" id="ARBA00004556"/>
    </source>
</evidence>
<keyword evidence="8" id="KW-0812">Transmembrane</keyword>
<comment type="subcellular location">
    <subcellularLocation>
        <location evidence="4">Cytoplasm</location>
        <location evidence="4">Perinuclear region</location>
    </subcellularLocation>
    <subcellularLocation>
        <location evidence="3">Cytoplasmic vesicle</location>
        <location evidence="3">Autophagosome membrane</location>
        <topology evidence="3">Multi-pass membrane protein</topology>
    </subcellularLocation>
    <subcellularLocation>
        <location evidence="2">Endoplasmic reticulum membrane</location>
        <topology evidence="2">Multi-pass membrane protein</topology>
    </subcellularLocation>
    <subcellularLocation>
        <location evidence="1">Endoplasmic reticulum-Golgi intermediate compartment membrane</location>
        <topology evidence="1">Multi-pass membrane protein</topology>
    </subcellularLocation>
    <subcellularLocation>
        <location evidence="5">Golgi apparatus membrane</location>
        <topology evidence="5">Multi-pass membrane protein</topology>
    </subcellularLocation>
</comment>
<evidence type="ECO:0000256" key="9">
    <source>
        <dbReference type="ARBA" id="ARBA00022741"/>
    </source>
</evidence>
<dbReference type="AlphaFoldDB" id="A0A498N458"/>
<dbReference type="Proteomes" id="UP000290572">
    <property type="component" value="Unassembled WGS sequence"/>
</dbReference>
<dbReference type="FunFam" id="3.40.50.12100:FF:000001">
    <property type="entry name" value="Stimulator of interferon genes protein"/>
    <property type="match status" value="1"/>
</dbReference>
<sequence length="396" mass="45082">MDALVPRERSRLPMLCAAGVGLVMLLSAWQLDSDRFSERVGMIAFCITVEVFIHSVFLFAEEWLFHSKQRYHGKLSEILQACFRRHVVLGMCAVFLMLTVGGVSFSGEQWSTVALMCAVYLLLKSLGVLSPAPVEISEICEMKKMNVAHGLAWSFYIGYLKFVLPDLQNKVSQYSSTRGKLSSPRLHILLPLNAKVPSKPEEEDTNVVFHENLPELVRDQAGVRKRSYKNSVYKITQDNKTFSCVLEYATPLLTLFQMSHESSAGFGERERKQQVLLFYRTLSQILDDSLECRNRYRLVLLNDEHTGDPHYLSREIIQHLKQQDGEIHMDPIQEQVNEVHPVPEEGPTGRLNGAQRAAFPEDPMSSDPTLMFSQPHSLRSEPVETTDYFNQSNARK</sequence>
<evidence type="ECO:0000256" key="1">
    <source>
        <dbReference type="ARBA" id="ARBA00004457"/>
    </source>
</evidence>
<dbReference type="FunFam" id="1.20.5.5200:FF:000001">
    <property type="entry name" value="Stimulator of interferon genes protein"/>
    <property type="match status" value="1"/>
</dbReference>
<evidence type="ECO:0000256" key="2">
    <source>
        <dbReference type="ARBA" id="ARBA00004477"/>
    </source>
</evidence>
<dbReference type="GO" id="GO:0061709">
    <property type="term" value="P:reticulophagy"/>
    <property type="evidence" value="ECO:0007669"/>
    <property type="project" value="TreeGrafter"/>
</dbReference>
<dbReference type="GO" id="GO:0000045">
    <property type="term" value="P:autophagosome assembly"/>
    <property type="evidence" value="ECO:0007669"/>
    <property type="project" value="TreeGrafter"/>
</dbReference>
<evidence type="ECO:0000256" key="13">
    <source>
        <dbReference type="ARBA" id="ARBA00024169"/>
    </source>
</evidence>
<proteinExistence type="inferred from homology"/>
<dbReference type="InterPro" id="IPR029158">
    <property type="entry name" value="STING"/>
</dbReference>
<dbReference type="GO" id="GO:0033116">
    <property type="term" value="C:endoplasmic reticulum-Golgi intermediate compartment membrane"/>
    <property type="evidence" value="ECO:0007669"/>
    <property type="project" value="UniProtKB-SubCell"/>
</dbReference>
<dbReference type="GO" id="GO:0048471">
    <property type="term" value="C:perinuclear region of cytoplasm"/>
    <property type="evidence" value="ECO:0007669"/>
    <property type="project" value="UniProtKB-SubCell"/>
</dbReference>
<dbReference type="PANTHER" id="PTHR34339">
    <property type="entry name" value="STIMULATOR OF INTERFERON GENES PROTEIN"/>
    <property type="match status" value="1"/>
</dbReference>
<evidence type="ECO:0000313" key="14">
    <source>
        <dbReference type="EMBL" id="RXN29169.1"/>
    </source>
</evidence>
<dbReference type="Pfam" id="PF23417">
    <property type="entry name" value="STING_TM"/>
    <property type="match status" value="1"/>
</dbReference>
<name>A0A498N458_LABRO</name>
<dbReference type="EMBL" id="QBIY01011822">
    <property type="protein sequence ID" value="RXN29169.1"/>
    <property type="molecule type" value="Genomic_DNA"/>
</dbReference>
<comment type="similarity">
    <text evidence="6">Belongs to the STING family.</text>
</comment>
<evidence type="ECO:0000256" key="7">
    <source>
        <dbReference type="ARBA" id="ARBA00018708"/>
    </source>
</evidence>
<comment type="catalytic activity">
    <reaction evidence="13">
        <text>H(+)(in) = H(+)(out)</text>
        <dbReference type="Rhea" id="RHEA:34979"/>
        <dbReference type="ChEBI" id="CHEBI:15378"/>
    </reaction>
</comment>
<dbReference type="GO" id="GO:0045087">
    <property type="term" value="P:innate immune response"/>
    <property type="evidence" value="ECO:0007669"/>
    <property type="project" value="TreeGrafter"/>
</dbReference>
<dbReference type="InterPro" id="IPR038623">
    <property type="entry name" value="STING_C_sf"/>
</dbReference>
<dbReference type="InterPro" id="IPR055432">
    <property type="entry name" value="STING_LBD"/>
</dbReference>
<dbReference type="OrthoDB" id="6053839at2759"/>
<accession>A0A498N458</accession>
<dbReference type="STRING" id="84645.A0A498N458"/>
<dbReference type="GO" id="GO:0002218">
    <property type="term" value="P:activation of innate immune response"/>
    <property type="evidence" value="ECO:0007669"/>
    <property type="project" value="InterPro"/>
</dbReference>
<keyword evidence="12" id="KW-0472">Membrane</keyword>